<reference evidence="1 2" key="1">
    <citation type="submission" date="2020-04" db="EMBL/GenBank/DDBJ databases">
        <title>Vibrio sp. SM6, a novel species isolated from seawater.</title>
        <authorList>
            <person name="Wang X."/>
        </authorList>
    </citation>
    <scope>NUCLEOTIDE SEQUENCE [LARGE SCALE GENOMIC DNA]</scope>
    <source>
        <strain evidence="1 2">SM6</strain>
    </source>
</reference>
<sequence>MTESEYFTVRHRMTINVEMLPPEFSLPSEDAFEAQIPTPFRVANEFCQLDQMAENARSELKQSDFTHVIGLLDAQNAKLNLLLSFMLAQQDDESLRFFTTDFGASEVRYLSPVSQDIGQLARVKLFIDHPAAAIFCYAEVIRCETVSDAQTETGETQYRITLRYQMLRDIDQDLLIKAALYQQQKLLRQRSLERERK</sequence>
<comment type="caution">
    <text evidence="1">The sequence shown here is derived from an EMBL/GenBank/DDBJ whole genome shotgun (WGS) entry which is preliminary data.</text>
</comment>
<dbReference type="Proteomes" id="UP000535589">
    <property type="component" value="Unassembled WGS sequence"/>
</dbReference>
<organism evidence="1 2">
    <name type="scientific">Vibrio agarilyticus</name>
    <dbReference type="NCBI Taxonomy" id="2726741"/>
    <lineage>
        <taxon>Bacteria</taxon>
        <taxon>Pseudomonadati</taxon>
        <taxon>Pseudomonadota</taxon>
        <taxon>Gammaproteobacteria</taxon>
        <taxon>Vibrionales</taxon>
        <taxon>Vibrionaceae</taxon>
        <taxon>Vibrio</taxon>
    </lineage>
</organism>
<gene>
    <name evidence="1" type="ORF">HGP28_09115</name>
</gene>
<keyword evidence="2" id="KW-1185">Reference proteome</keyword>
<accession>A0A7X8TQE4</accession>
<name>A0A7X8TQE4_9VIBR</name>
<dbReference type="AlphaFoldDB" id="A0A7X8TQE4"/>
<proteinExistence type="predicted"/>
<protein>
    <submittedName>
        <fullName evidence="1">PilZ domain-containing protein</fullName>
    </submittedName>
</protein>
<dbReference type="EMBL" id="JABAIK010000007">
    <property type="protein sequence ID" value="NLS13047.1"/>
    <property type="molecule type" value="Genomic_DNA"/>
</dbReference>
<dbReference type="RefSeq" id="WP_168836137.1">
    <property type="nucleotide sequence ID" value="NZ_JABAIK010000007.1"/>
</dbReference>
<evidence type="ECO:0000313" key="1">
    <source>
        <dbReference type="EMBL" id="NLS13047.1"/>
    </source>
</evidence>
<evidence type="ECO:0000313" key="2">
    <source>
        <dbReference type="Proteomes" id="UP000535589"/>
    </source>
</evidence>